<dbReference type="OrthoDB" id="160645at2759"/>
<feature type="domain" description="Apple" evidence="3">
    <location>
        <begin position="359"/>
        <end position="397"/>
    </location>
</feature>
<feature type="region of interest" description="Disordered" evidence="1">
    <location>
        <begin position="842"/>
        <end position="865"/>
    </location>
</feature>
<evidence type="ECO:0000313" key="5">
    <source>
        <dbReference type="Proteomes" id="UP000250140"/>
    </source>
</evidence>
<feature type="chain" id="PRO_5034507423" description="Apple domain-containing protein" evidence="2">
    <location>
        <begin position="29"/>
        <end position="1439"/>
    </location>
</feature>
<evidence type="ECO:0000256" key="1">
    <source>
        <dbReference type="SAM" id="MobiDB-lite"/>
    </source>
</evidence>
<feature type="domain" description="Apple" evidence="3">
    <location>
        <begin position="1136"/>
        <end position="1178"/>
    </location>
</feature>
<feature type="region of interest" description="Disordered" evidence="1">
    <location>
        <begin position="1254"/>
        <end position="1275"/>
    </location>
</feature>
<feature type="domain" description="Apple" evidence="3">
    <location>
        <begin position="70"/>
        <end position="113"/>
    </location>
</feature>
<keyword evidence="5" id="KW-1185">Reference proteome</keyword>
<protein>
    <recommendedName>
        <fullName evidence="3">Apple domain-containing protein</fullName>
    </recommendedName>
</protein>
<evidence type="ECO:0000256" key="2">
    <source>
        <dbReference type="SAM" id="SignalP"/>
    </source>
</evidence>
<organism evidence="4 5">
    <name type="scientific">Glonium stellatum</name>
    <dbReference type="NCBI Taxonomy" id="574774"/>
    <lineage>
        <taxon>Eukaryota</taxon>
        <taxon>Fungi</taxon>
        <taxon>Dikarya</taxon>
        <taxon>Ascomycota</taxon>
        <taxon>Pezizomycotina</taxon>
        <taxon>Dothideomycetes</taxon>
        <taxon>Pleosporomycetidae</taxon>
        <taxon>Gloniales</taxon>
        <taxon>Gloniaceae</taxon>
        <taxon>Glonium</taxon>
    </lineage>
</organism>
<dbReference type="Pfam" id="PF14295">
    <property type="entry name" value="PAN_4"/>
    <property type="match status" value="6"/>
</dbReference>
<evidence type="ECO:0000313" key="4">
    <source>
        <dbReference type="EMBL" id="OCL14458.1"/>
    </source>
</evidence>
<feature type="region of interest" description="Disordered" evidence="1">
    <location>
        <begin position="502"/>
        <end position="575"/>
    </location>
</feature>
<gene>
    <name evidence="4" type="ORF">AOQ84DRAFT_371263</name>
</gene>
<feature type="domain" description="Apple" evidence="3">
    <location>
        <begin position="619"/>
        <end position="649"/>
    </location>
</feature>
<feature type="domain" description="Apple" evidence="3">
    <location>
        <begin position="187"/>
        <end position="221"/>
    </location>
</feature>
<sequence>MRESNWTRRKTSSNLIFIALLFTSFASASPASTTTWTAPAPTSSALCPYNNNTIYTGPTDGQHYLVQCGVDRAGGDYTTSTTPQSLTDCINLCDQNPICVGAAWVHGGTCYLKSTHQTPSVNGNVDSADCIDCSPPSSTSTTSATATPTSIQCPAQNQTFYTNPYNGDVYRIDCGMDQDGAAISNPYTNDLNACIGTCSNTTGCLLVVWVLGSPQGPCYMKSTVGTSIVYDNSRYGAIKISSGWYTTSLSSSSASSSSSSISSGTLSSSPSSSLSSNSFSSSFSSSPSSSSSSLSSSSSISSSIIVSSSSTSFSTSTTLTPTSTSSASTPISSFINCPSYNGTIYTYMGVQYLITCYLDRFGHNEPGTPLYNASMEQCIAECAQYPGCIDVSWAPGPQPDPNQPPGQGPCYPKYAIGSPAVNPTIWDASVIIPMTSSSPSSASTSSSFIITPSSSSSSSLWTSSSSVISSSSSVMSPSSLGSYSSTSSSSWSSSSIIISSPTPTVSSSSSSSTASMSSPSAVTSSSPTMSTSSSSSSYVSTSLSSSSSSPIPTTMTSTSSSTVSQTSSSASSSSSVVSCCGTYDGAIYQSTNSTGGSPYFTVECYNDRDSNSFASYNLISFQQCMDYCAGNSQCADISYQFGPQACYLKQAVGLPSSDTSICGGLRSGNWSSSSSSASTSSFSSTAFSSISYTSNSLTSTSPSSSSAFSSSTATATSSSTSSSPNPSSCCGLVAGSTYSSGSGTYRIQCGSYSGDLLHSYLVTSFAMCSSACSTYPGCYEAAFVPATLLGTCSFYAYDPAAGTTNNSKACVGILIPPTITSSVSSTVLTSSVSTSLTSAASSYSTSSASSSSTSSSSTSSVNTPSTSGSLSTTLSSLSSSSFISSVSSPSVSGSSPVSPTGPGTSTLSSSTTSGPSVTLCPYLNETIYHPPGGGSCLIECGIDHAGGNINVNGSFSTPDLNGCIAGCQQQPGCVDVSFSTGPKICYMKYAIGTTSYNSGSVDGAICNFTFTTTTISTLSTAYSSSSSSSSSVTSSLSPTSTSPSSTSPTVNTAPTSTASSTVSSSSSTTTVTSSLTSSSSISSSPALTPSSSSSVTTSSTTSSSTSSPSAASCCGLVNGTISTAYPPSYFTVDCGTDHAGGDLQGYTNLTFTQCVETCSTNPACIDLTFTTSGGCYLKQAIGPVSYHNGFCGMIKILGPSSSSSSIPTTTTVATSSGSSSIFMISTSTSTSAAVSSSSAFTSMISISSTPSITSITPSTTSNGGSSGPSPTTTNGPTAYASTVYVTYTTIYPVTYTPPPATITATTVQVISGSIITQTLVTTAPGGTITQTYVTTVISTLVTYSARPPPPPPPSSSPISPNGSCGPPSGYTCSGSFGYDPITCGPGCNPAYGTCDRVHSISSSTTPISPTMSQSVCSKPQRTVTVTAWPEGAGLGPLQG</sequence>
<accession>A0A8E2FDK5</accession>
<feature type="region of interest" description="Disordered" evidence="1">
    <location>
        <begin position="1022"/>
        <end position="1111"/>
    </location>
</feature>
<dbReference type="Proteomes" id="UP000250140">
    <property type="component" value="Unassembled WGS sequence"/>
</dbReference>
<proteinExistence type="predicted"/>
<feature type="domain" description="Apple" evidence="3">
    <location>
        <begin position="943"/>
        <end position="988"/>
    </location>
</feature>
<feature type="signal peptide" evidence="2">
    <location>
        <begin position="1"/>
        <end position="28"/>
    </location>
</feature>
<dbReference type="Gene3D" id="3.50.4.10">
    <property type="entry name" value="Hepatocyte Growth Factor"/>
    <property type="match status" value="1"/>
</dbReference>
<dbReference type="InterPro" id="IPR003609">
    <property type="entry name" value="Pan_app"/>
</dbReference>
<feature type="region of interest" description="Disordered" evidence="1">
    <location>
        <begin position="1343"/>
        <end position="1364"/>
    </location>
</feature>
<reference evidence="4 5" key="1">
    <citation type="journal article" date="2016" name="Nat. Commun.">
        <title>Ectomycorrhizal ecology is imprinted in the genome of the dominant symbiotic fungus Cenococcum geophilum.</title>
        <authorList>
            <consortium name="DOE Joint Genome Institute"/>
            <person name="Peter M."/>
            <person name="Kohler A."/>
            <person name="Ohm R.A."/>
            <person name="Kuo A."/>
            <person name="Krutzmann J."/>
            <person name="Morin E."/>
            <person name="Arend M."/>
            <person name="Barry K.W."/>
            <person name="Binder M."/>
            <person name="Choi C."/>
            <person name="Clum A."/>
            <person name="Copeland A."/>
            <person name="Grisel N."/>
            <person name="Haridas S."/>
            <person name="Kipfer T."/>
            <person name="LaButti K."/>
            <person name="Lindquist E."/>
            <person name="Lipzen A."/>
            <person name="Maire R."/>
            <person name="Meier B."/>
            <person name="Mihaltcheva S."/>
            <person name="Molinier V."/>
            <person name="Murat C."/>
            <person name="Poggeler S."/>
            <person name="Quandt C.A."/>
            <person name="Sperisen C."/>
            <person name="Tritt A."/>
            <person name="Tisserant E."/>
            <person name="Crous P.W."/>
            <person name="Henrissat B."/>
            <person name="Nehls U."/>
            <person name="Egli S."/>
            <person name="Spatafora J.W."/>
            <person name="Grigoriev I.V."/>
            <person name="Martin F.M."/>
        </authorList>
    </citation>
    <scope>NUCLEOTIDE SEQUENCE [LARGE SCALE GENOMIC DNA]</scope>
    <source>
        <strain evidence="4 5">CBS 207.34</strain>
    </source>
</reference>
<name>A0A8E2FDK5_9PEZI</name>
<keyword evidence="2" id="KW-0732">Signal</keyword>
<evidence type="ECO:0000259" key="3">
    <source>
        <dbReference type="Pfam" id="PF14295"/>
    </source>
</evidence>
<feature type="region of interest" description="Disordered" evidence="1">
    <location>
        <begin position="887"/>
        <end position="915"/>
    </location>
</feature>
<dbReference type="EMBL" id="KV748572">
    <property type="protein sequence ID" value="OCL14458.1"/>
    <property type="molecule type" value="Genomic_DNA"/>
</dbReference>
<feature type="compositionally biased region" description="Pro residues" evidence="1">
    <location>
        <begin position="1346"/>
        <end position="1355"/>
    </location>
</feature>